<evidence type="ECO:0000313" key="1">
    <source>
        <dbReference type="EMBL" id="CDW86283.1"/>
    </source>
</evidence>
<name>A0A078AZQ4_STYLE</name>
<proteinExistence type="predicted"/>
<keyword evidence="2" id="KW-1185">Reference proteome</keyword>
<dbReference type="EMBL" id="CCKQ01014512">
    <property type="protein sequence ID" value="CDW86283.1"/>
    <property type="molecule type" value="Genomic_DNA"/>
</dbReference>
<sequence length="133" mass="15189">MIFVTARINVEAGQSWRETGTPLNTRILQIIESEDIVIQDSRGEETGDVQTVEILQARNTGHTIYQVGFDWGGIIIKEVIIKIYVNQEFCLCVVEPCLSSDYGFQKQILSQVQRGEKQVDQDQINQENKEENE</sequence>
<protein>
    <submittedName>
        <fullName evidence="1">Uncharacterized protein</fullName>
    </submittedName>
</protein>
<evidence type="ECO:0000313" key="2">
    <source>
        <dbReference type="Proteomes" id="UP000039865"/>
    </source>
</evidence>
<organism evidence="1 2">
    <name type="scientific">Stylonychia lemnae</name>
    <name type="common">Ciliate</name>
    <dbReference type="NCBI Taxonomy" id="5949"/>
    <lineage>
        <taxon>Eukaryota</taxon>
        <taxon>Sar</taxon>
        <taxon>Alveolata</taxon>
        <taxon>Ciliophora</taxon>
        <taxon>Intramacronucleata</taxon>
        <taxon>Spirotrichea</taxon>
        <taxon>Stichotrichia</taxon>
        <taxon>Sporadotrichida</taxon>
        <taxon>Oxytrichidae</taxon>
        <taxon>Stylonychinae</taxon>
        <taxon>Stylonychia</taxon>
    </lineage>
</organism>
<dbReference type="InParanoid" id="A0A078AZQ4"/>
<reference evidence="1 2" key="1">
    <citation type="submission" date="2014-06" db="EMBL/GenBank/DDBJ databases">
        <authorList>
            <person name="Swart Estienne"/>
        </authorList>
    </citation>
    <scope>NUCLEOTIDE SEQUENCE [LARGE SCALE GENOMIC DNA]</scope>
    <source>
        <strain evidence="1 2">130c</strain>
    </source>
</reference>
<dbReference type="AlphaFoldDB" id="A0A078AZQ4"/>
<dbReference type="Proteomes" id="UP000039865">
    <property type="component" value="Unassembled WGS sequence"/>
</dbReference>
<accession>A0A078AZQ4</accession>
<gene>
    <name evidence="1" type="primary">Contig10074.g10768</name>
    <name evidence="1" type="ORF">STYLEM_15377</name>
</gene>